<dbReference type="Gramene" id="PGSC0003DMT400065769">
    <property type="protein sequence ID" value="PGSC0003DMT400065769"/>
    <property type="gene ID" value="PGSC0003DMG400025599"/>
</dbReference>
<dbReference type="STRING" id="4113.M1CEJ4"/>
<feature type="transmembrane region" description="Helical" evidence="1">
    <location>
        <begin position="12"/>
        <end position="32"/>
    </location>
</feature>
<dbReference type="EnsemblPlants" id="PGSC0003DMT400065769">
    <property type="protein sequence ID" value="PGSC0003DMT400065769"/>
    <property type="gene ID" value="PGSC0003DMG400025599"/>
</dbReference>
<keyword evidence="1" id="KW-0812">Transmembrane</keyword>
<dbReference type="HOGENOM" id="CLU_1725526_0_0_1"/>
<reference evidence="3" key="2">
    <citation type="submission" date="2015-06" db="UniProtKB">
        <authorList>
            <consortium name="EnsemblPlants"/>
        </authorList>
    </citation>
    <scope>IDENTIFICATION</scope>
    <source>
        <strain evidence="3">DM1-3 516 R44</strain>
    </source>
</reference>
<dbReference type="PANTHER" id="PTHR12741">
    <property type="entry name" value="LYST-INTERACTING PROTEIN LIP5 DOPAMINE RESPONSIVE PROTEIN DRG-1"/>
    <property type="match status" value="1"/>
</dbReference>
<dbReference type="InParanoid" id="M1CEJ4"/>
<name>M1CEJ4_SOLTU</name>
<dbReference type="GO" id="GO:0000148">
    <property type="term" value="C:1,3-beta-D-glucan synthase complex"/>
    <property type="evidence" value="ECO:0007669"/>
    <property type="project" value="InterPro"/>
</dbReference>
<evidence type="ECO:0000313" key="3">
    <source>
        <dbReference type="EnsemblPlants" id="PGSC0003DMT400065769"/>
    </source>
</evidence>
<dbReference type="GO" id="GO:0006075">
    <property type="term" value="P:(1-&gt;3)-beta-D-glucan biosynthetic process"/>
    <property type="evidence" value="ECO:0007669"/>
    <property type="project" value="InterPro"/>
</dbReference>
<dbReference type="Pfam" id="PF02364">
    <property type="entry name" value="Glucan_synthase"/>
    <property type="match status" value="1"/>
</dbReference>
<proteinExistence type="predicted"/>
<accession>M1CEJ4</accession>
<dbReference type="GO" id="GO:0003843">
    <property type="term" value="F:1,3-beta-D-glucan synthase activity"/>
    <property type="evidence" value="ECO:0007669"/>
    <property type="project" value="InterPro"/>
</dbReference>
<dbReference type="eggNOG" id="KOG0916">
    <property type="taxonomic scope" value="Eukaryota"/>
</dbReference>
<keyword evidence="4" id="KW-1185">Reference proteome</keyword>
<dbReference type="Proteomes" id="UP000011115">
    <property type="component" value="Unassembled WGS sequence"/>
</dbReference>
<evidence type="ECO:0000259" key="2">
    <source>
        <dbReference type="Pfam" id="PF02364"/>
    </source>
</evidence>
<organism evidence="3 4">
    <name type="scientific">Solanum tuberosum</name>
    <name type="common">Potato</name>
    <dbReference type="NCBI Taxonomy" id="4113"/>
    <lineage>
        <taxon>Eukaryota</taxon>
        <taxon>Viridiplantae</taxon>
        <taxon>Streptophyta</taxon>
        <taxon>Embryophyta</taxon>
        <taxon>Tracheophyta</taxon>
        <taxon>Spermatophyta</taxon>
        <taxon>Magnoliopsida</taxon>
        <taxon>eudicotyledons</taxon>
        <taxon>Gunneridae</taxon>
        <taxon>Pentapetalae</taxon>
        <taxon>asterids</taxon>
        <taxon>lamiids</taxon>
        <taxon>Solanales</taxon>
        <taxon>Solanaceae</taxon>
        <taxon>Solanoideae</taxon>
        <taxon>Solaneae</taxon>
        <taxon>Solanum</taxon>
    </lineage>
</organism>
<dbReference type="PaxDb" id="4113-PGSC0003DMT400065769"/>
<keyword evidence="1" id="KW-0472">Membrane</keyword>
<protein>
    <submittedName>
        <fullName evidence="3">Transferase, transferring glycosyl groups</fullName>
    </submittedName>
</protein>
<evidence type="ECO:0000313" key="4">
    <source>
        <dbReference type="Proteomes" id="UP000011115"/>
    </source>
</evidence>
<reference evidence="4" key="1">
    <citation type="journal article" date="2011" name="Nature">
        <title>Genome sequence and analysis of the tuber crop potato.</title>
        <authorList>
            <consortium name="The Potato Genome Sequencing Consortium"/>
        </authorList>
    </citation>
    <scope>NUCLEOTIDE SEQUENCE [LARGE SCALE GENOMIC DNA]</scope>
    <source>
        <strain evidence="4">cv. DM1-3 516 R44</strain>
    </source>
</reference>
<sequence>MSTTGDDWAGNCVLMIVGLYAIDRGLYSYRKYRKEKEQNVKKEQKRRSYESSLAYVLTTYAIWFMPFIWLFAPFLFNPSEFDWGKIVDDWKDWNKWINQQGGIGIQQDKSWQSWWNDEQAHLRHAGLFSRLIDILLSLRFFPYQYGLTGVSP</sequence>
<dbReference type="GO" id="GO:0016020">
    <property type="term" value="C:membrane"/>
    <property type="evidence" value="ECO:0007669"/>
    <property type="project" value="InterPro"/>
</dbReference>
<feature type="transmembrane region" description="Helical" evidence="1">
    <location>
        <begin position="53"/>
        <end position="76"/>
    </location>
</feature>
<dbReference type="InterPro" id="IPR003440">
    <property type="entry name" value="Glyco_trans_48_dom"/>
</dbReference>
<evidence type="ECO:0000256" key="1">
    <source>
        <dbReference type="SAM" id="Phobius"/>
    </source>
</evidence>
<dbReference type="AlphaFoldDB" id="M1CEJ4"/>
<dbReference type="PANTHER" id="PTHR12741:SF22">
    <property type="entry name" value="CALLOSE SYNTHASE 8-RELATED"/>
    <property type="match status" value="1"/>
</dbReference>
<feature type="domain" description="Glycosyl transferase 48" evidence="2">
    <location>
        <begin position="49"/>
        <end position="131"/>
    </location>
</feature>
<keyword evidence="1" id="KW-1133">Transmembrane helix</keyword>